<keyword evidence="2" id="KW-0547">Nucleotide-binding</keyword>
<keyword evidence="7" id="KW-1185">Reference proteome</keyword>
<gene>
    <name evidence="6" type="ORF">CY34DRAFT_70426</name>
</gene>
<keyword evidence="3" id="KW-0460">Magnesium</keyword>
<dbReference type="PANTHER" id="PTHR46498">
    <property type="entry name" value="GTP-BINDING PROTEIN 8"/>
    <property type="match status" value="1"/>
</dbReference>
<keyword evidence="4" id="KW-0342">GTP-binding</keyword>
<dbReference type="InterPro" id="IPR030393">
    <property type="entry name" value="G_ENGB_dom"/>
</dbReference>
<dbReference type="PANTHER" id="PTHR46498:SF1">
    <property type="entry name" value="GTP-BINDING PROTEIN 8"/>
    <property type="match status" value="1"/>
</dbReference>
<dbReference type="InterPro" id="IPR052279">
    <property type="entry name" value="EngB_GTPase"/>
</dbReference>
<proteinExistence type="predicted"/>
<evidence type="ECO:0000256" key="3">
    <source>
        <dbReference type="ARBA" id="ARBA00022842"/>
    </source>
</evidence>
<dbReference type="InterPro" id="IPR006073">
    <property type="entry name" value="GTP-bd"/>
</dbReference>
<dbReference type="HOGENOM" id="CLU_033732_2_1_1"/>
<dbReference type="GO" id="GO:0005525">
    <property type="term" value="F:GTP binding"/>
    <property type="evidence" value="ECO:0007669"/>
    <property type="project" value="UniProtKB-KW"/>
</dbReference>
<dbReference type="SUPFAM" id="SSF52540">
    <property type="entry name" value="P-loop containing nucleoside triphosphate hydrolases"/>
    <property type="match status" value="1"/>
</dbReference>
<dbReference type="AlphaFoldDB" id="A0A0D0AFU7"/>
<dbReference type="Pfam" id="PF01926">
    <property type="entry name" value="MMR_HSR1"/>
    <property type="match status" value="1"/>
</dbReference>
<evidence type="ECO:0000313" key="7">
    <source>
        <dbReference type="Proteomes" id="UP000054485"/>
    </source>
</evidence>
<reference evidence="7" key="2">
    <citation type="submission" date="2015-01" db="EMBL/GenBank/DDBJ databases">
        <title>Evolutionary Origins and Diversification of the Mycorrhizal Mutualists.</title>
        <authorList>
            <consortium name="DOE Joint Genome Institute"/>
            <consortium name="Mycorrhizal Genomics Consortium"/>
            <person name="Kohler A."/>
            <person name="Kuo A."/>
            <person name="Nagy L.G."/>
            <person name="Floudas D."/>
            <person name="Copeland A."/>
            <person name="Barry K.W."/>
            <person name="Cichocki N."/>
            <person name="Veneault-Fourrey C."/>
            <person name="LaButti K."/>
            <person name="Lindquist E.A."/>
            <person name="Lipzen A."/>
            <person name="Lundell T."/>
            <person name="Morin E."/>
            <person name="Murat C."/>
            <person name="Riley R."/>
            <person name="Ohm R."/>
            <person name="Sun H."/>
            <person name="Tunlid A."/>
            <person name="Henrissat B."/>
            <person name="Grigoriev I.V."/>
            <person name="Hibbett D.S."/>
            <person name="Martin F."/>
        </authorList>
    </citation>
    <scope>NUCLEOTIDE SEQUENCE [LARGE SCALE GENOMIC DNA]</scope>
    <source>
        <strain evidence="7">UH-Slu-Lm8-n1</strain>
    </source>
</reference>
<dbReference type="InterPro" id="IPR027417">
    <property type="entry name" value="P-loop_NTPase"/>
</dbReference>
<dbReference type="Proteomes" id="UP000054485">
    <property type="component" value="Unassembled WGS sequence"/>
</dbReference>
<name>A0A0D0AFU7_9AGAM</name>
<sequence>MLASTPNIAAILRTFHVLPTIQTGGRGTWRCISSKASVIFKDAKSAEFLAAVGDKESLSLLGGLPEVVVTGRANVGKSSLLNSVIGRRDLLFTSKKAGRTQTLNFFRVGSPPGRLVVVDSPGYGARGRPEWGALFNHYLETRKQLCRVFILISAAHGITVTDEAMLSSLNAQIQSVDSTCWTLQAIITRADALKTNGRAQIDQIGQDIFRIAPTCLPPIITSCPSKGIAFGIDEVRKSISHACGILP</sequence>
<evidence type="ECO:0000259" key="5">
    <source>
        <dbReference type="PROSITE" id="PS51706"/>
    </source>
</evidence>
<feature type="domain" description="EngB-type G" evidence="5">
    <location>
        <begin position="63"/>
        <end position="245"/>
    </location>
</feature>
<dbReference type="InParanoid" id="A0A0D0AFU7"/>
<evidence type="ECO:0000256" key="4">
    <source>
        <dbReference type="ARBA" id="ARBA00023134"/>
    </source>
</evidence>
<evidence type="ECO:0000256" key="1">
    <source>
        <dbReference type="ARBA" id="ARBA00022723"/>
    </source>
</evidence>
<evidence type="ECO:0000313" key="6">
    <source>
        <dbReference type="EMBL" id="KIK49050.1"/>
    </source>
</evidence>
<organism evidence="6 7">
    <name type="scientific">Suillus luteus UH-Slu-Lm8-n1</name>
    <dbReference type="NCBI Taxonomy" id="930992"/>
    <lineage>
        <taxon>Eukaryota</taxon>
        <taxon>Fungi</taxon>
        <taxon>Dikarya</taxon>
        <taxon>Basidiomycota</taxon>
        <taxon>Agaricomycotina</taxon>
        <taxon>Agaricomycetes</taxon>
        <taxon>Agaricomycetidae</taxon>
        <taxon>Boletales</taxon>
        <taxon>Suillineae</taxon>
        <taxon>Suillaceae</taxon>
        <taxon>Suillus</taxon>
    </lineage>
</organism>
<dbReference type="EMBL" id="KN835134">
    <property type="protein sequence ID" value="KIK49050.1"/>
    <property type="molecule type" value="Genomic_DNA"/>
</dbReference>
<dbReference type="GO" id="GO:0005739">
    <property type="term" value="C:mitochondrion"/>
    <property type="evidence" value="ECO:0007669"/>
    <property type="project" value="TreeGrafter"/>
</dbReference>
<evidence type="ECO:0000256" key="2">
    <source>
        <dbReference type="ARBA" id="ARBA00022741"/>
    </source>
</evidence>
<reference evidence="6 7" key="1">
    <citation type="submission" date="2014-04" db="EMBL/GenBank/DDBJ databases">
        <authorList>
            <consortium name="DOE Joint Genome Institute"/>
            <person name="Kuo A."/>
            <person name="Ruytinx J."/>
            <person name="Rineau F."/>
            <person name="Colpaert J."/>
            <person name="Kohler A."/>
            <person name="Nagy L.G."/>
            <person name="Floudas D."/>
            <person name="Copeland A."/>
            <person name="Barry K.W."/>
            <person name="Cichocki N."/>
            <person name="Veneault-Fourrey C."/>
            <person name="LaButti K."/>
            <person name="Lindquist E.A."/>
            <person name="Lipzen A."/>
            <person name="Lundell T."/>
            <person name="Morin E."/>
            <person name="Murat C."/>
            <person name="Sun H."/>
            <person name="Tunlid A."/>
            <person name="Henrissat B."/>
            <person name="Grigoriev I.V."/>
            <person name="Hibbett D.S."/>
            <person name="Martin F."/>
            <person name="Nordberg H.P."/>
            <person name="Cantor M.N."/>
            <person name="Hua S.X."/>
        </authorList>
    </citation>
    <scope>NUCLEOTIDE SEQUENCE [LARGE SCALE GENOMIC DNA]</scope>
    <source>
        <strain evidence="6 7">UH-Slu-Lm8-n1</strain>
    </source>
</reference>
<dbReference type="STRING" id="930992.A0A0D0AFU7"/>
<protein>
    <recommendedName>
        <fullName evidence="5">EngB-type G domain-containing protein</fullName>
    </recommendedName>
</protein>
<dbReference type="CDD" id="cd01876">
    <property type="entry name" value="YihA_EngB"/>
    <property type="match status" value="1"/>
</dbReference>
<dbReference type="GO" id="GO:0046872">
    <property type="term" value="F:metal ion binding"/>
    <property type="evidence" value="ECO:0007669"/>
    <property type="project" value="UniProtKB-KW"/>
</dbReference>
<dbReference type="OrthoDB" id="391988at2759"/>
<keyword evidence="1" id="KW-0479">Metal-binding</keyword>
<dbReference type="PROSITE" id="PS51706">
    <property type="entry name" value="G_ENGB"/>
    <property type="match status" value="1"/>
</dbReference>
<dbReference type="Gene3D" id="3.40.50.300">
    <property type="entry name" value="P-loop containing nucleotide triphosphate hydrolases"/>
    <property type="match status" value="1"/>
</dbReference>
<accession>A0A0D0AFU7</accession>